<dbReference type="Pfam" id="PF01388">
    <property type="entry name" value="ARID"/>
    <property type="match status" value="1"/>
</dbReference>
<keyword evidence="4" id="KW-1185">Reference proteome</keyword>
<evidence type="ECO:0000313" key="4">
    <source>
        <dbReference type="Proteomes" id="UP001050691"/>
    </source>
</evidence>
<evidence type="ECO:0000259" key="2">
    <source>
        <dbReference type="PROSITE" id="PS51011"/>
    </source>
</evidence>
<feature type="domain" description="ARID" evidence="2">
    <location>
        <begin position="614"/>
        <end position="717"/>
    </location>
</feature>
<evidence type="ECO:0000313" key="3">
    <source>
        <dbReference type="EMBL" id="GJJ08450.1"/>
    </source>
</evidence>
<dbReference type="CDD" id="cd16100">
    <property type="entry name" value="ARID"/>
    <property type="match status" value="1"/>
</dbReference>
<feature type="region of interest" description="Disordered" evidence="1">
    <location>
        <begin position="1"/>
        <end position="62"/>
    </location>
</feature>
<feature type="compositionally biased region" description="Pro residues" evidence="1">
    <location>
        <begin position="1089"/>
        <end position="1100"/>
    </location>
</feature>
<evidence type="ECO:0000256" key="1">
    <source>
        <dbReference type="SAM" id="MobiDB-lite"/>
    </source>
</evidence>
<gene>
    <name evidence="3" type="ORF">Clacol_002668</name>
</gene>
<feature type="compositionally biased region" description="Low complexity" evidence="1">
    <location>
        <begin position="522"/>
        <end position="533"/>
    </location>
</feature>
<feature type="region of interest" description="Disordered" evidence="1">
    <location>
        <begin position="751"/>
        <end position="808"/>
    </location>
</feature>
<sequence length="1493" mass="163167">MSQIPGFSLNSMGAPSNQPPQQSMPPNMIFSQPHQLLPQHQQQRAPQNPSSQPQGVPGVSDPEHQRFWHAIDQQVRANPSDPTQTNFNQMAQYFRNPSMHSQQGNLQGFQPHMQSHNVNANQVHHPMNPNTNPQQFNNMGGQLQSLEHNPVLRQFLQQQQQLRQQQVQQQQQQHQTTGNISSPYPVDFGFGSSPSHPLNSNPSATIAADLARQYNLMTRAGQNQGQNGNSINLSQGNAPVNRTGQVQGLPNQSNMAQQGLSFQQATHAANMQLNAVPHQSHVSHQNASGAQQAQLTRQMYTGGTSVVNPGGNGNSSVVGSNTVPSANNGSINTLPGRVPASGSIQLGAADLAAINSRRRVELQLAALQQDILKTHKMLSDIGWFPGTTAMTDQQRQLATEYEQKKSLYDRYRSYMAQVPQVNMPVNGQAISNPATGNPMVHGWPGQVGKPNGPPGVNVQQATPRISSGGPQQGSMQGPPSSPFPQQQPTIQQPQSIFTPMQQQQTLPVPRAPSAQSMNPAMQQVQQQQQQRAQTGSVSGSMFDSQGQAVGGAGLRPPTVPPQPGTAAVTAQSNRTTNRTPMQGQGQALIPQGTQGIPSNVTVHPRPSPTGVDPNADKAAFDTNLKVVLDRQNITIDSRDLVIDTQEVQLHQLFSEVMERGANAAVTQNNAWAVIGASLGFVQFPANGGEPARSSTHIAVHLQHLYQKYLFPYEQMYLTRLSQEKRRLLMQAQPSQNSLQLSQQQQQQLQHLQQQQLAAQQHPGQRQPNGGGFSFMQNPAMVMQAQQQQNAETQRQLQQATHNLPPQQQIQASVQATHPGQAASHLNMRANAYVQFANVPVTELRKLGVPENNIAIIEQNRLALRKQFEQQQQMLQAMQQQRGQGHIQQNQISQQMNAAMSQMPGVRSNIPGSAGGPREAPQMHAGNVAQVSQHPQHFQNHNTQHQIPTQAQNDISPVYTRPTQELMSSATEFIHQAVTEHTAKLKRGFSLHPLRDADRPVYAHIFNQFMELVTDMEKKLAMFHALFQDVPSTQKLIVIITTAKEQKRLVASGSNQYILSLPMVHTFMTELRTLADNFQKAIATISPSPTQFPPGQPPNHPSNPNQPSVMLPQPSGNDAVNLSQAPQNTPPQQTHVDAVRAQPAQQQFQQGLQVPVQTQPISKSKRPGTTGVANTPSPAAPTTPFMNAPTPPTTSSPRTPKSPPKKPSNAATPAPNSAPAPAPKSKPIAMNRRPSKAGQIPSTKAGIKRPREEEVPVPPEIHPEPKAEPIAKKPKREDWDGPPNDEVEKRRQELDRLETNQDVQNFLARTADDLLVGGAVQIGDNSAENPGEDIPNALQDFLRSAPLFGITESFHVPQIYGDPMKLGDFSPNGEHDNLFESFLDLSKCAQDEPIPSSSKLDPPDLVHSSANPSTNPSPESAAETPKYENAVISGKIKENAIKIVDDFHMHNPLDHNLWSELNNGEPAYYEQTNFKYDGELPAQDSPWAISSGGT</sequence>
<dbReference type="Gene3D" id="1.10.150.60">
    <property type="entry name" value="ARID DNA-binding domain"/>
    <property type="match status" value="1"/>
</dbReference>
<dbReference type="InterPro" id="IPR036431">
    <property type="entry name" value="ARID_dom_sf"/>
</dbReference>
<dbReference type="InterPro" id="IPR001606">
    <property type="entry name" value="ARID_dom"/>
</dbReference>
<feature type="compositionally biased region" description="Polar residues" evidence="1">
    <location>
        <begin position="534"/>
        <end position="547"/>
    </location>
</feature>
<dbReference type="SMART" id="SM01014">
    <property type="entry name" value="ARID"/>
    <property type="match status" value="1"/>
</dbReference>
<feature type="compositionally biased region" description="Polar residues" evidence="1">
    <location>
        <begin position="1113"/>
        <end position="1134"/>
    </location>
</feature>
<dbReference type="SMART" id="SM00501">
    <property type="entry name" value="BRIGHT"/>
    <property type="match status" value="1"/>
</dbReference>
<feature type="compositionally biased region" description="Low complexity" evidence="1">
    <location>
        <begin position="15"/>
        <end position="43"/>
    </location>
</feature>
<feature type="compositionally biased region" description="Low complexity" evidence="1">
    <location>
        <begin position="751"/>
        <end position="760"/>
    </location>
</feature>
<feature type="region of interest" description="Disordered" evidence="1">
    <location>
        <begin position="163"/>
        <end position="197"/>
    </location>
</feature>
<feature type="compositionally biased region" description="Basic and acidic residues" evidence="1">
    <location>
        <begin position="1260"/>
        <end position="1278"/>
    </location>
</feature>
<feature type="region of interest" description="Disordered" evidence="1">
    <location>
        <begin position="432"/>
        <end position="596"/>
    </location>
</feature>
<feature type="compositionally biased region" description="Low complexity" evidence="1">
    <location>
        <begin position="1172"/>
        <end position="1187"/>
    </location>
</feature>
<feature type="compositionally biased region" description="Polar residues" evidence="1">
    <location>
        <begin position="568"/>
        <end position="596"/>
    </location>
</feature>
<feature type="compositionally biased region" description="Low complexity" evidence="1">
    <location>
        <begin position="783"/>
        <end position="799"/>
    </location>
</feature>
<feature type="compositionally biased region" description="Low complexity" evidence="1">
    <location>
        <begin position="163"/>
        <end position="175"/>
    </location>
</feature>
<dbReference type="PROSITE" id="PS51011">
    <property type="entry name" value="ARID"/>
    <property type="match status" value="1"/>
</dbReference>
<feature type="region of interest" description="Disordered" evidence="1">
    <location>
        <begin position="1084"/>
        <end position="1297"/>
    </location>
</feature>
<feature type="compositionally biased region" description="Basic and acidic residues" evidence="1">
    <location>
        <begin position="1285"/>
        <end position="1297"/>
    </location>
</feature>
<dbReference type="EMBL" id="BPWL01000003">
    <property type="protein sequence ID" value="GJJ08450.1"/>
    <property type="molecule type" value="Genomic_DNA"/>
</dbReference>
<dbReference type="SUPFAM" id="SSF46774">
    <property type="entry name" value="ARID-like"/>
    <property type="match status" value="1"/>
</dbReference>
<dbReference type="Proteomes" id="UP001050691">
    <property type="component" value="Unassembled WGS sequence"/>
</dbReference>
<feature type="region of interest" description="Disordered" evidence="1">
    <location>
        <begin position="1389"/>
        <end position="1427"/>
    </location>
</feature>
<proteinExistence type="predicted"/>
<feature type="compositionally biased region" description="Polar residues" evidence="1">
    <location>
        <begin position="1"/>
        <end position="14"/>
    </location>
</feature>
<comment type="caution">
    <text evidence="3">The sequence shown here is derived from an EMBL/GenBank/DDBJ whole genome shotgun (WGS) entry which is preliminary data.</text>
</comment>
<feature type="compositionally biased region" description="Low complexity" evidence="1">
    <location>
        <begin position="1138"/>
        <end position="1159"/>
    </location>
</feature>
<feature type="compositionally biased region" description="Low complexity" evidence="1">
    <location>
        <begin position="466"/>
        <end position="499"/>
    </location>
</feature>
<reference evidence="3" key="1">
    <citation type="submission" date="2021-10" db="EMBL/GenBank/DDBJ databases">
        <title>De novo Genome Assembly of Clathrus columnatus (Basidiomycota, Fungi) Using Illumina and Nanopore Sequence Data.</title>
        <authorList>
            <person name="Ogiso-Tanaka E."/>
            <person name="Itagaki H."/>
            <person name="Hosoya T."/>
            <person name="Hosaka K."/>
        </authorList>
    </citation>
    <scope>NUCLEOTIDE SEQUENCE</scope>
    <source>
        <strain evidence="3">MO-923</strain>
    </source>
</reference>
<name>A0AAV5A663_9AGAM</name>
<feature type="compositionally biased region" description="Pro residues" evidence="1">
    <location>
        <begin position="1188"/>
        <end position="1205"/>
    </location>
</feature>
<feature type="compositionally biased region" description="Polar residues" evidence="1">
    <location>
        <begin position="44"/>
        <end position="54"/>
    </location>
</feature>
<accession>A0AAV5A663</accession>
<organism evidence="3 4">
    <name type="scientific">Clathrus columnatus</name>
    <dbReference type="NCBI Taxonomy" id="1419009"/>
    <lineage>
        <taxon>Eukaryota</taxon>
        <taxon>Fungi</taxon>
        <taxon>Dikarya</taxon>
        <taxon>Basidiomycota</taxon>
        <taxon>Agaricomycotina</taxon>
        <taxon>Agaricomycetes</taxon>
        <taxon>Phallomycetidae</taxon>
        <taxon>Phallales</taxon>
        <taxon>Clathraceae</taxon>
        <taxon>Clathrus</taxon>
    </lineage>
</organism>
<feature type="compositionally biased region" description="Polar residues" evidence="1">
    <location>
        <begin position="1407"/>
        <end position="1417"/>
    </location>
</feature>
<dbReference type="GO" id="GO:0003677">
    <property type="term" value="F:DNA binding"/>
    <property type="evidence" value="ECO:0007669"/>
    <property type="project" value="InterPro"/>
</dbReference>
<protein>
    <recommendedName>
        <fullName evidence="2">ARID domain-containing protein</fullName>
    </recommendedName>
</protein>